<organism evidence="7 8">
    <name type="scientific">Solanum tuberosum</name>
    <name type="common">Potato</name>
    <dbReference type="NCBI Taxonomy" id="4113"/>
    <lineage>
        <taxon>Eukaryota</taxon>
        <taxon>Viridiplantae</taxon>
        <taxon>Streptophyta</taxon>
        <taxon>Embryophyta</taxon>
        <taxon>Tracheophyta</taxon>
        <taxon>Spermatophyta</taxon>
        <taxon>Magnoliopsida</taxon>
        <taxon>eudicotyledons</taxon>
        <taxon>Gunneridae</taxon>
        <taxon>Pentapetalae</taxon>
        <taxon>asterids</taxon>
        <taxon>lamiids</taxon>
        <taxon>Solanales</taxon>
        <taxon>Solanaceae</taxon>
        <taxon>Solanoideae</taxon>
        <taxon>Solaneae</taxon>
        <taxon>Solanum</taxon>
    </lineage>
</organism>
<dbReference type="Pfam" id="PF08100">
    <property type="entry name" value="Dimerisation"/>
    <property type="match status" value="1"/>
</dbReference>
<comment type="similarity">
    <text evidence="4">Belongs to the class I-like SAM-binding methyltransferase superfamily. Cation-independent O-methyltransferase family. COMT subfamily.</text>
</comment>
<evidence type="ECO:0000256" key="2">
    <source>
        <dbReference type="ARBA" id="ARBA00022679"/>
    </source>
</evidence>
<feature type="domain" description="O-methyltransferase C-terminal" evidence="5">
    <location>
        <begin position="132"/>
        <end position="289"/>
    </location>
</feature>
<proteinExistence type="inferred from homology"/>
<feature type="domain" description="O-methyltransferase dimerisation" evidence="6">
    <location>
        <begin position="23"/>
        <end position="111"/>
    </location>
</feature>
<dbReference type="SUPFAM" id="SSF46785">
    <property type="entry name" value="Winged helix' DNA-binding domain"/>
    <property type="match status" value="1"/>
</dbReference>
<evidence type="ECO:0000259" key="6">
    <source>
        <dbReference type="Pfam" id="PF08100"/>
    </source>
</evidence>
<dbReference type="InterPro" id="IPR029063">
    <property type="entry name" value="SAM-dependent_MTases_sf"/>
</dbReference>
<sequence length="540" mass="60320">MAFPNNDIGDETRQVLAAQAHIWNHVFNYINSMSLKCAIQLEIPDIIHSHGRPMNLSDLVEALPINNNHDKAKTHDCVYRLMRILIHAGFFIQEAEEGYLLTPTSRLLLKDEPMSMIPFLKFELDPNLMDPWHSLSKWFNNVSDDSNTTPYATAHGMPFFKYAENEPRLNHLFNEAMASDARSVMSVLIQNGKGLIFEGLKSLVDVGGGTGTVAKAIADAFPQINCTVFELPHVIEGLEGSKNLSFVGGDMFNSIPSTNAILLKWILHDWGNEDCIKILKKCKEAIPNETMSMIPFLNFQLDPNLMDPWHSLSKWFNNVSDDSNSTPYATAHGMPFFKYAENEPRFNHIFNEAMASDARLVMSVLIQNGKGLIFEGLKSLVDVGGGTGTVAKAIADAFPQINCTVFELPHVIEGLEGSKNLSFVGGDMFNSIPCANAILLKWILHDWSDGDCIKILKKCKEAIPSKENGGKVILIEIVMDQNKDDKSYVTQLFLDMLMMVNANGKERSEQEWAKLFVDAGFSDYNIIPILGLRSVIEVYP</sequence>
<keyword evidence="3" id="KW-0949">S-adenosyl-L-methionine</keyword>
<evidence type="ECO:0000256" key="1">
    <source>
        <dbReference type="ARBA" id="ARBA00022603"/>
    </source>
</evidence>
<comment type="caution">
    <text evidence="7">The sequence shown here is derived from an EMBL/GenBank/DDBJ whole genome shotgun (WGS) entry which is preliminary data.</text>
</comment>
<evidence type="ECO:0000313" key="8">
    <source>
        <dbReference type="Proteomes" id="UP000826656"/>
    </source>
</evidence>
<keyword evidence="2" id="KW-0808">Transferase</keyword>
<dbReference type="Proteomes" id="UP000826656">
    <property type="component" value="Unassembled WGS sequence"/>
</dbReference>
<dbReference type="EMBL" id="JAIVGD010000013">
    <property type="protein sequence ID" value="KAH0764078.1"/>
    <property type="molecule type" value="Genomic_DNA"/>
</dbReference>
<dbReference type="PROSITE" id="PS51683">
    <property type="entry name" value="SAM_OMT_II"/>
    <property type="match status" value="1"/>
</dbReference>
<evidence type="ECO:0000259" key="5">
    <source>
        <dbReference type="Pfam" id="PF00891"/>
    </source>
</evidence>
<dbReference type="PANTHER" id="PTHR11746">
    <property type="entry name" value="O-METHYLTRANSFERASE"/>
    <property type="match status" value="1"/>
</dbReference>
<protein>
    <recommendedName>
        <fullName evidence="9">O-methyltransferase</fullName>
    </recommendedName>
</protein>
<evidence type="ECO:0000256" key="3">
    <source>
        <dbReference type="ARBA" id="ARBA00022691"/>
    </source>
</evidence>
<dbReference type="InterPro" id="IPR036390">
    <property type="entry name" value="WH_DNA-bd_sf"/>
</dbReference>
<gene>
    <name evidence="7" type="ORF">KY290_020151</name>
</gene>
<dbReference type="InterPro" id="IPR012967">
    <property type="entry name" value="COMT_dimerisation"/>
</dbReference>
<dbReference type="SUPFAM" id="SSF53335">
    <property type="entry name" value="S-adenosyl-L-methionine-dependent methyltransferases"/>
    <property type="match status" value="2"/>
</dbReference>
<feature type="domain" description="O-methyltransferase C-terminal" evidence="5">
    <location>
        <begin position="309"/>
        <end position="522"/>
    </location>
</feature>
<dbReference type="InterPro" id="IPR016461">
    <property type="entry name" value="COMT-like"/>
</dbReference>
<dbReference type="InterPro" id="IPR036388">
    <property type="entry name" value="WH-like_DNA-bd_sf"/>
</dbReference>
<name>A0ABQ7VLC2_SOLTU</name>
<dbReference type="Pfam" id="PF00891">
    <property type="entry name" value="Methyltransf_2"/>
    <property type="match status" value="2"/>
</dbReference>
<keyword evidence="1" id="KW-0489">Methyltransferase</keyword>
<reference evidence="7 8" key="1">
    <citation type="journal article" date="2021" name="bioRxiv">
        <title>Chromosome-scale and haplotype-resolved genome assembly of a tetraploid potato cultivar.</title>
        <authorList>
            <person name="Sun H."/>
            <person name="Jiao W.-B."/>
            <person name="Krause K."/>
            <person name="Campoy J.A."/>
            <person name="Goel M."/>
            <person name="Folz-Donahue K."/>
            <person name="Kukat C."/>
            <person name="Huettel B."/>
            <person name="Schneeberger K."/>
        </authorList>
    </citation>
    <scope>NUCLEOTIDE SEQUENCE [LARGE SCALE GENOMIC DNA]</scope>
    <source>
        <strain evidence="7">SolTubOtavaFocal</strain>
        <tissue evidence="7">Leaves</tissue>
    </source>
</reference>
<dbReference type="Gene3D" id="3.40.50.150">
    <property type="entry name" value="Vaccinia Virus protein VP39"/>
    <property type="match status" value="2"/>
</dbReference>
<dbReference type="InterPro" id="IPR001077">
    <property type="entry name" value="COMT_C"/>
</dbReference>
<dbReference type="Gene3D" id="1.10.10.10">
    <property type="entry name" value="Winged helix-like DNA-binding domain superfamily/Winged helix DNA-binding domain"/>
    <property type="match status" value="1"/>
</dbReference>
<keyword evidence="8" id="KW-1185">Reference proteome</keyword>
<evidence type="ECO:0008006" key="9">
    <source>
        <dbReference type="Google" id="ProtNLM"/>
    </source>
</evidence>
<evidence type="ECO:0000313" key="7">
    <source>
        <dbReference type="EMBL" id="KAH0764078.1"/>
    </source>
</evidence>
<accession>A0ABQ7VLC2</accession>
<evidence type="ECO:0000256" key="4">
    <source>
        <dbReference type="ARBA" id="ARBA00034481"/>
    </source>
</evidence>